<dbReference type="GO" id="GO:0004806">
    <property type="term" value="F:triacylglycerol lipase activity"/>
    <property type="evidence" value="ECO:0007669"/>
    <property type="project" value="TreeGrafter"/>
</dbReference>
<evidence type="ECO:0000313" key="3">
    <source>
        <dbReference type="Proteomes" id="UP000289794"/>
    </source>
</evidence>
<dbReference type="Pfam" id="PF07859">
    <property type="entry name" value="Abhydrolase_3"/>
    <property type="match status" value="1"/>
</dbReference>
<dbReference type="Gene3D" id="3.40.50.1820">
    <property type="entry name" value="alpha/beta hydrolase"/>
    <property type="match status" value="1"/>
</dbReference>
<dbReference type="InterPro" id="IPR029058">
    <property type="entry name" value="AB_hydrolase_fold"/>
</dbReference>
<keyword evidence="2" id="KW-0378">Hydrolase</keyword>
<dbReference type="RefSeq" id="WP_130179522.1">
    <property type="nucleotide sequence ID" value="NZ_CP035945.1"/>
</dbReference>
<gene>
    <name evidence="2" type="primary">nlhH_1</name>
    <name evidence="2" type="ORF">PMF13cell1_00211</name>
</gene>
<dbReference type="PANTHER" id="PTHR23025">
    <property type="entry name" value="TRIACYLGLYCEROL LIPASE"/>
    <property type="match status" value="1"/>
</dbReference>
<dbReference type="GO" id="GO:0004771">
    <property type="term" value="F:sterol ester esterase activity"/>
    <property type="evidence" value="ECO:0007669"/>
    <property type="project" value="TreeGrafter"/>
</dbReference>
<dbReference type="EMBL" id="CP035945">
    <property type="protein sequence ID" value="QBE94718.1"/>
    <property type="molecule type" value="Genomic_DNA"/>
</dbReference>
<reference evidence="2 3" key="1">
    <citation type="submission" date="2019-01" db="EMBL/GenBank/DDBJ databases">
        <title>PMF-metabolizing Aryl O-demethylase.</title>
        <authorList>
            <person name="Kim M."/>
        </authorList>
    </citation>
    <scope>NUCLEOTIDE SEQUENCE [LARGE SCALE GENOMIC DNA]</scope>
    <source>
        <strain evidence="2 3">PMF1</strain>
    </source>
</reference>
<dbReference type="KEGG" id="bpro:PMF13cell1_00211"/>
<dbReference type="Proteomes" id="UP000289794">
    <property type="component" value="Chromosome"/>
</dbReference>
<dbReference type="AlphaFoldDB" id="A0A4V0Z6W5"/>
<name>A0A4V0Z6W5_9FIRM</name>
<dbReference type="SUPFAM" id="SSF53474">
    <property type="entry name" value="alpha/beta-Hydrolases"/>
    <property type="match status" value="1"/>
</dbReference>
<evidence type="ECO:0000259" key="1">
    <source>
        <dbReference type="Pfam" id="PF07859"/>
    </source>
</evidence>
<proteinExistence type="predicted"/>
<dbReference type="EC" id="3.1.1.1" evidence="2"/>
<dbReference type="GO" id="GO:0106435">
    <property type="term" value="F:carboxylesterase activity"/>
    <property type="evidence" value="ECO:0007669"/>
    <property type="project" value="UniProtKB-EC"/>
</dbReference>
<feature type="domain" description="Alpha/beta hydrolase fold-3" evidence="1">
    <location>
        <begin position="94"/>
        <end position="304"/>
    </location>
</feature>
<protein>
    <submittedName>
        <fullName evidence="2">Carboxylesterase NlhH</fullName>
        <ecNumber evidence="2">3.1.1.1</ecNumber>
    </submittedName>
</protein>
<evidence type="ECO:0000313" key="2">
    <source>
        <dbReference type="EMBL" id="QBE94718.1"/>
    </source>
</evidence>
<sequence length="330" mass="37730">MNKAMHLVLKALSEPETKLDLQKSRRIMNLKLLDPFKPFYRTLDTKIYNEGREVPVRIYFPNEESYDTVDIEAFQEKNKSLDTGKMSDNIYPVILYIHGGGFVTESVESYNRVCWNLAKNTAHVVVSVDYPLAPEHKFPTQIEDCYAAAKAVFLDRTILNAEPDQITLMGDSAGGNIVAAVCQMARDRGEFIPKRQILIYPCVNNNYSEENAYPSVRENGRDYLLTRQNMADYLDFYQSCEEDRRNPYFAPLLAEDFSNLPRALVITGELDPLRDEGEDYAGKMKAAGVDVTLHRITDGIHGFFLLEPVYPAVRETYDHINAFLRLEKSN</sequence>
<dbReference type="InterPro" id="IPR013094">
    <property type="entry name" value="AB_hydrolase_3"/>
</dbReference>
<organism evidence="2 3">
    <name type="scientific">Blautia producta</name>
    <dbReference type="NCBI Taxonomy" id="33035"/>
    <lineage>
        <taxon>Bacteria</taxon>
        <taxon>Bacillati</taxon>
        <taxon>Bacillota</taxon>
        <taxon>Clostridia</taxon>
        <taxon>Lachnospirales</taxon>
        <taxon>Lachnospiraceae</taxon>
        <taxon>Blautia</taxon>
    </lineage>
</organism>
<dbReference type="GO" id="GO:0005829">
    <property type="term" value="C:cytosol"/>
    <property type="evidence" value="ECO:0007669"/>
    <property type="project" value="TreeGrafter"/>
</dbReference>
<accession>A0A4V0Z6W5</accession>
<dbReference type="GO" id="GO:0019433">
    <property type="term" value="P:triglyceride catabolic process"/>
    <property type="evidence" value="ECO:0007669"/>
    <property type="project" value="TreeGrafter"/>
</dbReference>
<dbReference type="PANTHER" id="PTHR23025:SF4">
    <property type="entry name" value="ALPHA_BETA HYDROLASE FOLD-3 DOMAIN-CONTAINING PROTEIN"/>
    <property type="match status" value="1"/>
</dbReference>